<dbReference type="InterPro" id="IPR000175">
    <property type="entry name" value="Na/ntran_symport"/>
</dbReference>
<evidence type="ECO:0000256" key="6">
    <source>
        <dbReference type="SAM" id="Phobius"/>
    </source>
</evidence>
<sequence>VAFVFSVMEYQPLTFNRWYVYPDWAYALGWLMALSFILLVPGWVMGRLLAGKGSLKQ</sequence>
<protein>
    <submittedName>
        <fullName evidence="7">Uncharacterized protein</fullName>
    </submittedName>
</protein>
<organism evidence="7 8">
    <name type="scientific">Cirrhinus mrigala</name>
    <name type="common">Mrigala</name>
    <dbReference type="NCBI Taxonomy" id="683832"/>
    <lineage>
        <taxon>Eukaryota</taxon>
        <taxon>Metazoa</taxon>
        <taxon>Chordata</taxon>
        <taxon>Craniata</taxon>
        <taxon>Vertebrata</taxon>
        <taxon>Euteleostomi</taxon>
        <taxon>Actinopterygii</taxon>
        <taxon>Neopterygii</taxon>
        <taxon>Teleostei</taxon>
        <taxon>Ostariophysi</taxon>
        <taxon>Cypriniformes</taxon>
        <taxon>Cyprinidae</taxon>
        <taxon>Labeoninae</taxon>
        <taxon>Labeonini</taxon>
        <taxon>Cirrhinus</taxon>
    </lineage>
</organism>
<proteinExistence type="predicted"/>
<keyword evidence="2" id="KW-0813">Transport</keyword>
<dbReference type="PROSITE" id="PS50267">
    <property type="entry name" value="NA_NEUROTRAN_SYMP_3"/>
    <property type="match status" value="1"/>
</dbReference>
<evidence type="ECO:0000256" key="1">
    <source>
        <dbReference type="ARBA" id="ARBA00004141"/>
    </source>
</evidence>
<gene>
    <name evidence="7" type="ORF">M9458_007466</name>
</gene>
<accession>A0ABD0RKF9</accession>
<keyword evidence="8" id="KW-1185">Reference proteome</keyword>
<evidence type="ECO:0000313" key="8">
    <source>
        <dbReference type="Proteomes" id="UP001529510"/>
    </source>
</evidence>
<feature type="non-terminal residue" evidence="7">
    <location>
        <position position="1"/>
    </location>
</feature>
<dbReference type="EMBL" id="JAMKFB020000003">
    <property type="protein sequence ID" value="KAL0198926.1"/>
    <property type="molecule type" value="Genomic_DNA"/>
</dbReference>
<evidence type="ECO:0000256" key="5">
    <source>
        <dbReference type="ARBA" id="ARBA00023136"/>
    </source>
</evidence>
<dbReference type="AlphaFoldDB" id="A0ABD0RKF9"/>
<keyword evidence="5 6" id="KW-0472">Membrane</keyword>
<evidence type="ECO:0000256" key="3">
    <source>
        <dbReference type="ARBA" id="ARBA00022692"/>
    </source>
</evidence>
<keyword evidence="3 6" id="KW-0812">Transmembrane</keyword>
<comment type="caution">
    <text evidence="7">The sequence shown here is derived from an EMBL/GenBank/DDBJ whole genome shotgun (WGS) entry which is preliminary data.</text>
</comment>
<evidence type="ECO:0000256" key="4">
    <source>
        <dbReference type="ARBA" id="ARBA00022989"/>
    </source>
</evidence>
<name>A0ABD0RKF9_CIRMR</name>
<dbReference type="SUPFAM" id="SSF161070">
    <property type="entry name" value="SNF-like"/>
    <property type="match status" value="1"/>
</dbReference>
<feature type="non-terminal residue" evidence="7">
    <location>
        <position position="57"/>
    </location>
</feature>
<keyword evidence="4 6" id="KW-1133">Transmembrane helix</keyword>
<dbReference type="InterPro" id="IPR037272">
    <property type="entry name" value="SNS_sf"/>
</dbReference>
<reference evidence="7 8" key="1">
    <citation type="submission" date="2024-05" db="EMBL/GenBank/DDBJ databases">
        <title>Genome sequencing and assembly of Indian major carp, Cirrhinus mrigala (Hamilton, 1822).</title>
        <authorList>
            <person name="Mohindra V."/>
            <person name="Chowdhury L.M."/>
            <person name="Lal K."/>
            <person name="Jena J.K."/>
        </authorList>
    </citation>
    <scope>NUCLEOTIDE SEQUENCE [LARGE SCALE GENOMIC DNA]</scope>
    <source>
        <strain evidence="7">CM1030</strain>
        <tissue evidence="7">Blood</tissue>
    </source>
</reference>
<dbReference type="Proteomes" id="UP001529510">
    <property type="component" value="Unassembled WGS sequence"/>
</dbReference>
<dbReference type="GO" id="GO:0016020">
    <property type="term" value="C:membrane"/>
    <property type="evidence" value="ECO:0007669"/>
    <property type="project" value="UniProtKB-SubCell"/>
</dbReference>
<comment type="subcellular location">
    <subcellularLocation>
        <location evidence="1">Membrane</location>
        <topology evidence="1">Multi-pass membrane protein</topology>
    </subcellularLocation>
</comment>
<evidence type="ECO:0000256" key="2">
    <source>
        <dbReference type="ARBA" id="ARBA00022448"/>
    </source>
</evidence>
<evidence type="ECO:0000313" key="7">
    <source>
        <dbReference type="EMBL" id="KAL0198926.1"/>
    </source>
</evidence>
<dbReference type="Pfam" id="PF00209">
    <property type="entry name" value="SNF"/>
    <property type="match status" value="1"/>
</dbReference>
<feature type="transmembrane region" description="Helical" evidence="6">
    <location>
        <begin position="24"/>
        <end position="46"/>
    </location>
</feature>